<protein>
    <submittedName>
        <fullName evidence="1">Uncharacterized protein</fullName>
    </submittedName>
</protein>
<name>A0A0N9R0N7_9VIRU</name>
<organism evidence="1 2">
    <name type="scientific">Chrysochromulina ericina virus CeV-01B</name>
    <dbReference type="NCBI Taxonomy" id="3070830"/>
    <lineage>
        <taxon>Viruses</taxon>
        <taxon>Varidnaviria</taxon>
        <taxon>Bamfordvirae</taxon>
        <taxon>Nucleocytoviricota</taxon>
        <taxon>Megaviricetes</taxon>
        <taxon>Imitervirales</taxon>
        <taxon>Mesomimiviridae</taxon>
        <taxon>Tethysvirus</taxon>
        <taxon>Tethysvirus raunefjordenense</taxon>
    </lineage>
</organism>
<dbReference type="EMBL" id="KT820662">
    <property type="protein sequence ID" value="ALH23205.1"/>
    <property type="molecule type" value="Genomic_DNA"/>
</dbReference>
<sequence>MTNKKNKQPILRNRKERQIEAHKIISKLTELELTIQYEPVKELFVILKDYVDNGGIKEINIPFQMINKRIKGHLPDTVNDQCYVVLKHEDF</sequence>
<keyword evidence="2" id="KW-1185">Reference proteome</keyword>
<reference evidence="1 2" key="1">
    <citation type="journal article" date="2015" name="Genome Announc.">
        <title>The 474-Kilobase-Pair Complete Genome Sequence of CeV-01B, a Virus Infecting Haptolina (Chrysochromulina) ericina (Prymnesiophyceae).</title>
        <authorList>
            <person name="Gallot-Lavallee L."/>
            <person name="Pagarete A."/>
            <person name="Legendre M."/>
            <person name="Santini S."/>
            <person name="Sandaa R.A."/>
            <person name="Himmelbauer H."/>
            <person name="Ogata H."/>
            <person name="Bratbak G."/>
            <person name="Claverie J.M."/>
        </authorList>
    </citation>
    <scope>NUCLEOTIDE SEQUENCE [LARGE SCALE GENOMIC DNA]</scope>
    <source>
        <strain evidence="1">CeV-01B</strain>
    </source>
</reference>
<proteinExistence type="predicted"/>
<dbReference type="Proteomes" id="UP000203826">
    <property type="component" value="Segment"/>
</dbReference>
<dbReference type="KEGG" id="vg:26049166"/>
<evidence type="ECO:0000313" key="2">
    <source>
        <dbReference type="Proteomes" id="UP000203826"/>
    </source>
</evidence>
<gene>
    <name evidence="1" type="ORF">ceV_299</name>
</gene>
<evidence type="ECO:0000313" key="1">
    <source>
        <dbReference type="EMBL" id="ALH23205.1"/>
    </source>
</evidence>
<accession>A0A0N9R0N7</accession>